<sequence length="390" mass="44711">MLLLKTSLESPINQVEVLPTHVVKWVWAVYISLCIPELQCFIGSIHRAFFRNVKKPTFAQFITVFVVETLNAIGVGILVFKILPNLDAITGAMLTNFACFMPSILLLLSRRPNRLAILFMGADILCIIVQIVALWALSVAIDLNVLLEKFKFILPLCLILISLGWWQNFVHIESALSPIRALARFAVTLNERRSKIYILISIWKCIVYLLMVLLVLNNNITSKDLFENDPFGEKLLTITARHLNQTQINKFYDRMELELAKNEKNGEVPTKNALKFMGMQMTKPSFVLKNHGNRNLINQWNNHNSRSFPDQSQSIHQSTVVSPATQFFPPQRISKHDDHNVTSYSLTVNNFKSNESPENPIKEESEKLSKNRKKRTIDDDEYEIPPNTYN</sequence>
<feature type="transmembrane region" description="Helical" evidence="2">
    <location>
        <begin position="25"/>
        <end position="46"/>
    </location>
</feature>
<protein>
    <recommendedName>
        <fullName evidence="3">Chitin synthase chs-1/2 N-terminal putative transporter domain-containing protein</fullName>
    </recommendedName>
</protein>
<dbReference type="OrthoDB" id="370884at2759"/>
<feature type="transmembrane region" description="Helical" evidence="2">
    <location>
        <begin position="153"/>
        <end position="176"/>
    </location>
</feature>
<feature type="transmembrane region" description="Helical" evidence="2">
    <location>
        <begin position="89"/>
        <end position="108"/>
    </location>
</feature>
<organism evidence="4">
    <name type="scientific">Loa loa</name>
    <name type="common">Eye worm</name>
    <name type="synonym">Filaria loa</name>
    <dbReference type="NCBI Taxonomy" id="7209"/>
    <lineage>
        <taxon>Eukaryota</taxon>
        <taxon>Metazoa</taxon>
        <taxon>Ecdysozoa</taxon>
        <taxon>Nematoda</taxon>
        <taxon>Chromadorea</taxon>
        <taxon>Rhabditida</taxon>
        <taxon>Spirurina</taxon>
        <taxon>Spiruromorpha</taxon>
        <taxon>Filarioidea</taxon>
        <taxon>Onchocercidae</taxon>
        <taxon>Loa</taxon>
    </lineage>
</organism>
<dbReference type="InterPro" id="IPR055120">
    <property type="entry name" value="Chs-1/2_IV_N"/>
</dbReference>
<feature type="transmembrane region" description="Helical" evidence="2">
    <location>
        <begin position="58"/>
        <end position="83"/>
    </location>
</feature>
<feature type="domain" description="Chitin synthase chs-1/2 N-terminal putative transporter" evidence="3">
    <location>
        <begin position="21"/>
        <end position="226"/>
    </location>
</feature>
<feature type="transmembrane region" description="Helical" evidence="2">
    <location>
        <begin position="196"/>
        <end position="216"/>
    </location>
</feature>
<proteinExistence type="predicted"/>
<evidence type="ECO:0000256" key="1">
    <source>
        <dbReference type="SAM" id="MobiDB-lite"/>
    </source>
</evidence>
<keyword evidence="2" id="KW-1133">Transmembrane helix</keyword>
<feature type="non-terminal residue" evidence="4">
    <location>
        <position position="390"/>
    </location>
</feature>
<evidence type="ECO:0000259" key="3">
    <source>
        <dbReference type="Pfam" id="PF23000"/>
    </source>
</evidence>
<dbReference type="AlphaFoldDB" id="A0A1S0TKR4"/>
<keyword evidence="2" id="KW-0472">Membrane</keyword>
<gene>
    <name evidence="4" type="ORF">LOAG_13005</name>
</gene>
<feature type="compositionally biased region" description="Basic and acidic residues" evidence="1">
    <location>
        <begin position="360"/>
        <end position="369"/>
    </location>
</feature>
<dbReference type="CTD" id="9950473"/>
<dbReference type="InParanoid" id="A0A1S0TKR4"/>
<evidence type="ECO:0000313" key="4">
    <source>
        <dbReference type="EMBL" id="EFO15506.2"/>
    </source>
</evidence>
<name>A0A1S0TKR4_LOALO</name>
<dbReference type="KEGG" id="loa:LOAG_13005"/>
<reference evidence="4" key="1">
    <citation type="submission" date="2012-04" db="EMBL/GenBank/DDBJ databases">
        <title>The Genome Sequence of Loa loa.</title>
        <authorList>
            <consortium name="The Broad Institute Genome Sequencing Platform"/>
            <consortium name="Broad Institute Genome Sequencing Center for Infectious Disease"/>
            <person name="Nutman T.B."/>
            <person name="Fink D.L."/>
            <person name="Russ C."/>
            <person name="Young S."/>
            <person name="Zeng Q."/>
            <person name="Gargeya S."/>
            <person name="Alvarado L."/>
            <person name="Berlin A."/>
            <person name="Chapman S.B."/>
            <person name="Chen Z."/>
            <person name="Freedman E."/>
            <person name="Gellesch M."/>
            <person name="Goldberg J."/>
            <person name="Griggs A."/>
            <person name="Gujja S."/>
            <person name="Heilman E.R."/>
            <person name="Heiman D."/>
            <person name="Howarth C."/>
            <person name="Mehta T."/>
            <person name="Neiman D."/>
            <person name="Pearson M."/>
            <person name="Roberts A."/>
            <person name="Saif S."/>
            <person name="Shea T."/>
            <person name="Shenoy N."/>
            <person name="Sisk P."/>
            <person name="Stolte C."/>
            <person name="Sykes S."/>
            <person name="White J."/>
            <person name="Yandava C."/>
            <person name="Haas B."/>
            <person name="Henn M.R."/>
            <person name="Nusbaum C."/>
            <person name="Birren B."/>
        </authorList>
    </citation>
    <scope>NUCLEOTIDE SEQUENCE [LARGE SCALE GENOMIC DNA]</scope>
</reference>
<dbReference type="GeneID" id="9950473"/>
<dbReference type="EMBL" id="JH712380">
    <property type="protein sequence ID" value="EFO15506.2"/>
    <property type="molecule type" value="Genomic_DNA"/>
</dbReference>
<dbReference type="RefSeq" id="XP_020301241.1">
    <property type="nucleotide sequence ID" value="XM_020448635.1"/>
</dbReference>
<evidence type="ECO:0000256" key="2">
    <source>
        <dbReference type="SAM" id="Phobius"/>
    </source>
</evidence>
<keyword evidence="2" id="KW-0812">Transmembrane</keyword>
<feature type="region of interest" description="Disordered" evidence="1">
    <location>
        <begin position="350"/>
        <end position="390"/>
    </location>
</feature>
<dbReference type="Pfam" id="PF23000">
    <property type="entry name" value="ChitinSynthase_IV_N"/>
    <property type="match status" value="1"/>
</dbReference>
<accession>A0A1S0TKR4</accession>
<feature type="transmembrane region" description="Helical" evidence="2">
    <location>
        <begin position="115"/>
        <end position="141"/>
    </location>
</feature>